<sequence>MQMNRRLVDLVFAGLVVAVAATAENTIDATRPFAIAVTGIAVVYCRRRWPVPSLILVTVGLMVTIVVQRPSQVLLFLTGLTMYEITLRTTMRRPWLCGLACATLLFAVGMIADPAQWWSLNSLGLYAWIGGGGAVGEAVRNRRAYIAEMTERLRQAEQSREQEARRRVMDERLRIARELHDVVAHHIAVINVQAGAAGHVIKQHPEQAGPVLEVIRQASDNVLREIKSVIGVLREDGEAGTTEPSPGLARVPALLDGLTGFDVVFTQTGSPQQVPAIVDLAAYRIVQEALTNAHRYGDGHATLTISYEEAVVTIEVTNRVQGHGDGSGFGLIGMRERAAAAGGSVTAGPDGGRFRLLATLPITAYALETAP</sequence>
<keyword evidence="3" id="KW-0597">Phosphoprotein</keyword>
<comment type="caution">
    <text evidence="11">The sequence shown here is derived from an EMBL/GenBank/DDBJ whole genome shotgun (WGS) entry which is preliminary data.</text>
</comment>
<keyword evidence="9" id="KW-1133">Transmembrane helix</keyword>
<keyword evidence="9" id="KW-0472">Membrane</keyword>
<keyword evidence="5" id="KW-0547">Nucleotide-binding</keyword>
<evidence type="ECO:0000256" key="1">
    <source>
        <dbReference type="ARBA" id="ARBA00000085"/>
    </source>
</evidence>
<dbReference type="GO" id="GO:0016301">
    <property type="term" value="F:kinase activity"/>
    <property type="evidence" value="ECO:0007669"/>
    <property type="project" value="UniProtKB-KW"/>
</dbReference>
<proteinExistence type="predicted"/>
<evidence type="ECO:0000256" key="4">
    <source>
        <dbReference type="ARBA" id="ARBA00022679"/>
    </source>
</evidence>
<dbReference type="Gene3D" id="1.20.5.1930">
    <property type="match status" value="1"/>
</dbReference>
<evidence type="ECO:0000313" key="12">
    <source>
        <dbReference type="Proteomes" id="UP000632138"/>
    </source>
</evidence>
<evidence type="ECO:0000256" key="3">
    <source>
        <dbReference type="ARBA" id="ARBA00022553"/>
    </source>
</evidence>
<keyword evidence="8" id="KW-0902">Two-component regulatory system</keyword>
<evidence type="ECO:0000256" key="7">
    <source>
        <dbReference type="ARBA" id="ARBA00022840"/>
    </source>
</evidence>
<dbReference type="InterPro" id="IPR036890">
    <property type="entry name" value="HATPase_C_sf"/>
</dbReference>
<accession>A0ABS2A8N2</accession>
<dbReference type="EMBL" id="JAENHP010000003">
    <property type="protein sequence ID" value="MBM2616183.1"/>
    <property type="molecule type" value="Genomic_DNA"/>
</dbReference>
<gene>
    <name evidence="11" type="ORF">JIG36_11510</name>
</gene>
<dbReference type="EC" id="2.7.13.3" evidence="2"/>
<organism evidence="11 12">
    <name type="scientific">Paractinoplanes ovalisporus</name>
    <dbReference type="NCBI Taxonomy" id="2810368"/>
    <lineage>
        <taxon>Bacteria</taxon>
        <taxon>Bacillati</taxon>
        <taxon>Actinomycetota</taxon>
        <taxon>Actinomycetes</taxon>
        <taxon>Micromonosporales</taxon>
        <taxon>Micromonosporaceae</taxon>
        <taxon>Paractinoplanes</taxon>
    </lineage>
</organism>
<evidence type="ECO:0000256" key="2">
    <source>
        <dbReference type="ARBA" id="ARBA00012438"/>
    </source>
</evidence>
<keyword evidence="9" id="KW-0812">Transmembrane</keyword>
<evidence type="ECO:0000256" key="6">
    <source>
        <dbReference type="ARBA" id="ARBA00022777"/>
    </source>
</evidence>
<evidence type="ECO:0000313" key="11">
    <source>
        <dbReference type="EMBL" id="MBM2616183.1"/>
    </source>
</evidence>
<dbReference type="Gene3D" id="3.30.565.10">
    <property type="entry name" value="Histidine kinase-like ATPase, C-terminal domain"/>
    <property type="match status" value="1"/>
</dbReference>
<evidence type="ECO:0000256" key="9">
    <source>
        <dbReference type="SAM" id="Phobius"/>
    </source>
</evidence>
<dbReference type="Pfam" id="PF07730">
    <property type="entry name" value="HisKA_3"/>
    <property type="match status" value="1"/>
</dbReference>
<reference evidence="11 12" key="1">
    <citation type="submission" date="2021-01" db="EMBL/GenBank/DDBJ databases">
        <title>Actinoplanes sp. nov. LDG1-06 isolated from lichen.</title>
        <authorList>
            <person name="Saeng-In P."/>
            <person name="Phongsopitanun W."/>
            <person name="Kanchanasin P."/>
            <person name="Yuki M."/>
            <person name="Kudo T."/>
            <person name="Ohkuma M."/>
            <person name="Tanasupawat S."/>
        </authorList>
    </citation>
    <scope>NUCLEOTIDE SEQUENCE [LARGE SCALE GENOMIC DNA]</scope>
    <source>
        <strain evidence="11 12">LDG1-06</strain>
    </source>
</reference>
<evidence type="ECO:0000256" key="5">
    <source>
        <dbReference type="ARBA" id="ARBA00022741"/>
    </source>
</evidence>
<evidence type="ECO:0000259" key="10">
    <source>
        <dbReference type="Pfam" id="PF07730"/>
    </source>
</evidence>
<keyword evidence="12" id="KW-1185">Reference proteome</keyword>
<keyword evidence="7" id="KW-0067">ATP-binding</keyword>
<name>A0ABS2A8N2_9ACTN</name>
<feature type="transmembrane region" description="Helical" evidence="9">
    <location>
        <begin position="118"/>
        <end position="139"/>
    </location>
</feature>
<protein>
    <recommendedName>
        <fullName evidence="2">histidine kinase</fullName>
        <ecNumber evidence="2">2.7.13.3</ecNumber>
    </recommendedName>
</protein>
<dbReference type="InterPro" id="IPR050482">
    <property type="entry name" value="Sensor_HK_TwoCompSys"/>
</dbReference>
<dbReference type="SUPFAM" id="SSF55874">
    <property type="entry name" value="ATPase domain of HSP90 chaperone/DNA topoisomerase II/histidine kinase"/>
    <property type="match status" value="1"/>
</dbReference>
<dbReference type="InterPro" id="IPR011712">
    <property type="entry name" value="Sig_transdc_His_kin_sub3_dim/P"/>
</dbReference>
<evidence type="ECO:0000256" key="8">
    <source>
        <dbReference type="ARBA" id="ARBA00023012"/>
    </source>
</evidence>
<feature type="transmembrane region" description="Helical" evidence="9">
    <location>
        <begin position="54"/>
        <end position="83"/>
    </location>
</feature>
<comment type="catalytic activity">
    <reaction evidence="1">
        <text>ATP + protein L-histidine = ADP + protein N-phospho-L-histidine.</text>
        <dbReference type="EC" id="2.7.13.3"/>
    </reaction>
</comment>
<keyword evidence="4" id="KW-0808">Transferase</keyword>
<keyword evidence="6 11" id="KW-0418">Kinase</keyword>
<dbReference type="PANTHER" id="PTHR24421">
    <property type="entry name" value="NITRATE/NITRITE SENSOR PROTEIN NARX-RELATED"/>
    <property type="match status" value="1"/>
</dbReference>
<dbReference type="CDD" id="cd16917">
    <property type="entry name" value="HATPase_UhpB-NarQ-NarX-like"/>
    <property type="match status" value="1"/>
</dbReference>
<dbReference type="PANTHER" id="PTHR24421:SF10">
    <property type="entry name" value="NITRATE_NITRITE SENSOR PROTEIN NARQ"/>
    <property type="match status" value="1"/>
</dbReference>
<dbReference type="Proteomes" id="UP000632138">
    <property type="component" value="Unassembled WGS sequence"/>
</dbReference>
<feature type="transmembrane region" description="Helical" evidence="9">
    <location>
        <begin position="95"/>
        <end position="112"/>
    </location>
</feature>
<feature type="domain" description="Signal transduction histidine kinase subgroup 3 dimerisation and phosphoacceptor" evidence="10">
    <location>
        <begin position="171"/>
        <end position="236"/>
    </location>
</feature>